<accession>A0A813P100</accession>
<dbReference type="Gene3D" id="4.10.640.10">
    <property type="entry name" value="Ribosomal protein S18"/>
    <property type="match status" value="1"/>
</dbReference>
<dbReference type="OrthoDB" id="10054543at2759"/>
<organism evidence="3 4">
    <name type="scientific">Rotaria sordida</name>
    <dbReference type="NCBI Taxonomy" id="392033"/>
    <lineage>
        <taxon>Eukaryota</taxon>
        <taxon>Metazoa</taxon>
        <taxon>Spiralia</taxon>
        <taxon>Gnathifera</taxon>
        <taxon>Rotifera</taxon>
        <taxon>Eurotatoria</taxon>
        <taxon>Bdelloidea</taxon>
        <taxon>Philodinida</taxon>
        <taxon>Philodinidae</taxon>
        <taxon>Rotaria</taxon>
    </lineage>
</organism>
<dbReference type="Pfam" id="PF01084">
    <property type="entry name" value="Ribosomal_S18"/>
    <property type="match status" value="1"/>
</dbReference>
<dbReference type="PANTHER" id="PTHR13479">
    <property type="entry name" value="30S RIBOSOMAL PROTEIN S18"/>
    <property type="match status" value="1"/>
</dbReference>
<comment type="caution">
    <text evidence="3">The sequence shown here is derived from an EMBL/GenBank/DDBJ whole genome shotgun (WGS) entry which is preliminary data.</text>
</comment>
<evidence type="ECO:0008006" key="5">
    <source>
        <dbReference type="Google" id="ProtNLM"/>
    </source>
</evidence>
<dbReference type="PANTHER" id="PTHR13479:SF66">
    <property type="entry name" value="LARGE RIBOSOMAL SUBUNIT PROTEIN ML66"/>
    <property type="match status" value="1"/>
</dbReference>
<evidence type="ECO:0000313" key="3">
    <source>
        <dbReference type="EMBL" id="CAF0748209.1"/>
    </source>
</evidence>
<dbReference type="SUPFAM" id="SSF46911">
    <property type="entry name" value="Ribosomal protein S18"/>
    <property type="match status" value="1"/>
</dbReference>
<gene>
    <name evidence="3" type="ORF">RFH988_LOCUS1139</name>
</gene>
<keyword evidence="2" id="KW-0687">Ribonucleoprotein</keyword>
<dbReference type="InterPro" id="IPR036870">
    <property type="entry name" value="Ribosomal_bS18_sf"/>
</dbReference>
<dbReference type="GO" id="GO:0005763">
    <property type="term" value="C:mitochondrial small ribosomal subunit"/>
    <property type="evidence" value="ECO:0007669"/>
    <property type="project" value="TreeGrafter"/>
</dbReference>
<name>A0A813P100_9BILA</name>
<proteinExistence type="predicted"/>
<dbReference type="GO" id="GO:0032543">
    <property type="term" value="P:mitochondrial translation"/>
    <property type="evidence" value="ECO:0007669"/>
    <property type="project" value="TreeGrafter"/>
</dbReference>
<dbReference type="EMBL" id="CAJNOO010000021">
    <property type="protein sequence ID" value="CAF0748209.1"/>
    <property type="molecule type" value="Genomic_DNA"/>
</dbReference>
<sequence>MINNQSDLLMNFFQQTHMGKMSLITLMQNLPDKILPTIPEIIYDKNGRYLKLKEDNSIKKNFIKKSIKQIKRDNESINDIIQQRTISVSSVSPIEKQISKLSIEQQYNCIANEFKLSSYDIEKQYKLALKNRIEIPPVLMHRIIIDTIKILYIMIDDLNQDIVKNNEKFQRISKRLNELQIYNKLFDHHFTEKVQGNVTTYEGEYIDDNERNVLKLSGPEEVCIWCKLDRRSIHIQHTDVLVLRQYLRKDGTILPPEITGLCPKQNEKLHTLIRQARMTGLISYPTVAVTKREPLLVDPTLRPEFEQNNSYWEKYEVLKKKGHYLGQ</sequence>
<dbReference type="GO" id="GO:0070181">
    <property type="term" value="F:small ribosomal subunit rRNA binding"/>
    <property type="evidence" value="ECO:0007669"/>
    <property type="project" value="TreeGrafter"/>
</dbReference>
<dbReference type="Proteomes" id="UP000663882">
    <property type="component" value="Unassembled WGS sequence"/>
</dbReference>
<protein>
    <recommendedName>
        <fullName evidence="5">Ribosomal protein S18</fullName>
    </recommendedName>
</protein>
<dbReference type="AlphaFoldDB" id="A0A813P100"/>
<evidence type="ECO:0000256" key="1">
    <source>
        <dbReference type="ARBA" id="ARBA00022980"/>
    </source>
</evidence>
<dbReference type="GO" id="GO:0003735">
    <property type="term" value="F:structural constituent of ribosome"/>
    <property type="evidence" value="ECO:0007669"/>
    <property type="project" value="InterPro"/>
</dbReference>
<dbReference type="InterPro" id="IPR001648">
    <property type="entry name" value="Ribosomal_bS18"/>
</dbReference>
<evidence type="ECO:0000256" key="2">
    <source>
        <dbReference type="ARBA" id="ARBA00023274"/>
    </source>
</evidence>
<reference evidence="3" key="1">
    <citation type="submission" date="2021-02" db="EMBL/GenBank/DDBJ databases">
        <authorList>
            <person name="Nowell W R."/>
        </authorList>
    </citation>
    <scope>NUCLEOTIDE SEQUENCE</scope>
</reference>
<evidence type="ECO:0000313" key="4">
    <source>
        <dbReference type="Proteomes" id="UP000663882"/>
    </source>
</evidence>
<keyword evidence="1" id="KW-0689">Ribosomal protein</keyword>